<accession>A0ABY1NZI1</accession>
<protein>
    <submittedName>
        <fullName evidence="2">Pimeloyl-[acyl-carrier protein] methyl ester esterase</fullName>
    </submittedName>
</protein>
<gene>
    <name evidence="2" type="ORF">SAMN06265339_1716</name>
</gene>
<dbReference type="SUPFAM" id="SSF53474">
    <property type="entry name" value="alpha/beta-Hydrolases"/>
    <property type="match status" value="1"/>
</dbReference>
<dbReference type="InterPro" id="IPR050266">
    <property type="entry name" value="AB_hydrolase_sf"/>
</dbReference>
<evidence type="ECO:0000259" key="1">
    <source>
        <dbReference type="Pfam" id="PF12697"/>
    </source>
</evidence>
<feature type="domain" description="AB hydrolase-1" evidence="1">
    <location>
        <begin position="7"/>
        <end position="201"/>
    </location>
</feature>
<dbReference type="Pfam" id="PF12697">
    <property type="entry name" value="Abhydrolase_6"/>
    <property type="match status" value="1"/>
</dbReference>
<reference evidence="2 3" key="1">
    <citation type="submission" date="2017-05" db="EMBL/GenBank/DDBJ databases">
        <authorList>
            <person name="Varghese N."/>
            <person name="Submissions S."/>
        </authorList>
    </citation>
    <scope>NUCLEOTIDE SEQUENCE [LARGE SCALE GENOMIC DNA]</scope>
    <source>
        <strain evidence="2 3">DSM 15522</strain>
    </source>
</reference>
<keyword evidence="3" id="KW-1185">Reference proteome</keyword>
<sequence length="210" mass="23834">MRNVYTIHGWSFTPLVWKETILANANHIALPGHGESPYKSTNLIQLSLEIGKDLPHQITLIGWSLGATLATLIASQFPQKVEKLILIAPTLKFMPLSQPEVVVKRFLKKLNNNFFSGITYFRQICGANLNNVQLLKEEKARELLKSYVYFSLSPYVKNFPVKTVIAVGEEDNVTGLIGAYKLFNEMNNSKLIIYPKEDHFSILRRLDSLL</sequence>
<name>A0ABY1NZI1_9BACT</name>
<evidence type="ECO:0000313" key="3">
    <source>
        <dbReference type="Proteomes" id="UP001157911"/>
    </source>
</evidence>
<evidence type="ECO:0000313" key="2">
    <source>
        <dbReference type="EMBL" id="SMP20014.1"/>
    </source>
</evidence>
<dbReference type="InterPro" id="IPR029058">
    <property type="entry name" value="AB_hydrolase_fold"/>
</dbReference>
<dbReference type="InterPro" id="IPR000073">
    <property type="entry name" value="AB_hydrolase_1"/>
</dbReference>
<comment type="caution">
    <text evidence="2">The sequence shown here is derived from an EMBL/GenBank/DDBJ whole genome shotgun (WGS) entry which is preliminary data.</text>
</comment>
<dbReference type="PANTHER" id="PTHR43798">
    <property type="entry name" value="MONOACYLGLYCEROL LIPASE"/>
    <property type="match status" value="1"/>
</dbReference>
<proteinExistence type="predicted"/>
<dbReference type="Gene3D" id="3.40.50.1820">
    <property type="entry name" value="alpha/beta hydrolase"/>
    <property type="match status" value="1"/>
</dbReference>
<dbReference type="EMBL" id="FXUB01000008">
    <property type="protein sequence ID" value="SMP20014.1"/>
    <property type="molecule type" value="Genomic_DNA"/>
</dbReference>
<dbReference type="Proteomes" id="UP001157911">
    <property type="component" value="Unassembled WGS sequence"/>
</dbReference>
<organism evidence="2 3">
    <name type="scientific">Desulfurobacterium pacificum</name>
    <dbReference type="NCBI Taxonomy" id="240166"/>
    <lineage>
        <taxon>Bacteria</taxon>
        <taxon>Pseudomonadati</taxon>
        <taxon>Aquificota</taxon>
        <taxon>Aquificia</taxon>
        <taxon>Desulfurobacteriales</taxon>
        <taxon>Desulfurobacteriaceae</taxon>
        <taxon>Desulfurobacterium</taxon>
    </lineage>
</organism>